<dbReference type="InterPro" id="IPR018499">
    <property type="entry name" value="Tetraspanin/Peripherin"/>
</dbReference>
<keyword evidence="3" id="KW-1133">Transmembrane helix</keyword>
<protein>
    <submittedName>
        <fullName evidence="6">Uncharacterized protein</fullName>
    </submittedName>
</protein>
<feature type="compositionally biased region" description="Polar residues" evidence="5">
    <location>
        <begin position="126"/>
        <end position="135"/>
    </location>
</feature>
<feature type="region of interest" description="Disordered" evidence="5">
    <location>
        <begin position="117"/>
        <end position="145"/>
    </location>
</feature>
<dbReference type="Gene3D" id="1.10.1450.10">
    <property type="entry name" value="Tetraspanin"/>
    <property type="match status" value="1"/>
</dbReference>
<evidence type="ECO:0000256" key="3">
    <source>
        <dbReference type="ARBA" id="ARBA00022989"/>
    </source>
</evidence>
<evidence type="ECO:0000256" key="1">
    <source>
        <dbReference type="ARBA" id="ARBA00004141"/>
    </source>
</evidence>
<dbReference type="CDD" id="cd03127">
    <property type="entry name" value="tetraspanin_LEL"/>
    <property type="match status" value="1"/>
</dbReference>
<dbReference type="GO" id="GO:0016020">
    <property type="term" value="C:membrane"/>
    <property type="evidence" value="ECO:0007669"/>
    <property type="project" value="UniProtKB-SubCell"/>
</dbReference>
<accession>A0A7R9DNM3</accession>
<evidence type="ECO:0000256" key="5">
    <source>
        <dbReference type="SAM" id="MobiDB-lite"/>
    </source>
</evidence>
<keyword evidence="2" id="KW-0812">Transmembrane</keyword>
<keyword evidence="4" id="KW-0472">Membrane</keyword>
<gene>
    <name evidence="6" type="ORF">TCEB3V08_LOCUS13135</name>
</gene>
<comment type="subcellular location">
    <subcellularLocation>
        <location evidence="1">Membrane</location>
        <topology evidence="1">Multi-pass membrane protein</topology>
    </subcellularLocation>
</comment>
<dbReference type="InterPro" id="IPR008952">
    <property type="entry name" value="Tetraspanin_EC2_sf"/>
</dbReference>
<dbReference type="EMBL" id="OC333524">
    <property type="protein sequence ID" value="CAD7417987.1"/>
    <property type="molecule type" value="Genomic_DNA"/>
</dbReference>
<sequence length="184" mass="19687">MNEERHGLIKVWSFVPPLPPLFLQLLCCGTDGPADYRRHGVMPWSCCDDTASSSPQHAGGGCTHVHQTGCLSRLTGFLEARILETSLAAVAAVLIQSAPKKPWGYCTNAKATDTHNIGSRAEQSLPFKQTKSNGDGLTESAADSGAERRETWVAFFAHVASATPSNTRSAGAKHDGQRHVTDST</sequence>
<dbReference type="AlphaFoldDB" id="A0A7R9DNM3"/>
<feature type="compositionally biased region" description="Basic and acidic residues" evidence="5">
    <location>
        <begin position="172"/>
        <end position="184"/>
    </location>
</feature>
<organism evidence="6">
    <name type="scientific">Timema cristinae</name>
    <name type="common">Walking stick</name>
    <dbReference type="NCBI Taxonomy" id="61476"/>
    <lineage>
        <taxon>Eukaryota</taxon>
        <taxon>Metazoa</taxon>
        <taxon>Ecdysozoa</taxon>
        <taxon>Arthropoda</taxon>
        <taxon>Hexapoda</taxon>
        <taxon>Insecta</taxon>
        <taxon>Pterygota</taxon>
        <taxon>Neoptera</taxon>
        <taxon>Polyneoptera</taxon>
        <taxon>Phasmatodea</taxon>
        <taxon>Timematodea</taxon>
        <taxon>Timematoidea</taxon>
        <taxon>Timematidae</taxon>
        <taxon>Timema</taxon>
    </lineage>
</organism>
<dbReference type="Pfam" id="PF00335">
    <property type="entry name" value="Tetraspanin"/>
    <property type="match status" value="1"/>
</dbReference>
<proteinExistence type="predicted"/>
<name>A0A7R9DNM3_TIMCR</name>
<feature type="region of interest" description="Disordered" evidence="5">
    <location>
        <begin position="163"/>
        <end position="184"/>
    </location>
</feature>
<evidence type="ECO:0000256" key="4">
    <source>
        <dbReference type="ARBA" id="ARBA00023136"/>
    </source>
</evidence>
<reference evidence="6" key="1">
    <citation type="submission" date="2020-11" db="EMBL/GenBank/DDBJ databases">
        <authorList>
            <person name="Tran Van P."/>
        </authorList>
    </citation>
    <scope>NUCLEOTIDE SEQUENCE</scope>
</reference>
<evidence type="ECO:0000313" key="6">
    <source>
        <dbReference type="EMBL" id="CAD7417987.1"/>
    </source>
</evidence>
<evidence type="ECO:0000256" key="2">
    <source>
        <dbReference type="ARBA" id="ARBA00022692"/>
    </source>
</evidence>
<dbReference type="SUPFAM" id="SSF48652">
    <property type="entry name" value="Tetraspanin"/>
    <property type="match status" value="1"/>
</dbReference>